<keyword evidence="9" id="KW-0472">Membrane</keyword>
<dbReference type="Gene3D" id="3.90.550.50">
    <property type="match status" value="1"/>
</dbReference>
<dbReference type="GO" id="GO:0016758">
    <property type="term" value="F:hexosyltransferase activity"/>
    <property type="evidence" value="ECO:0007669"/>
    <property type="project" value="InterPro"/>
</dbReference>
<evidence type="ECO:0000256" key="1">
    <source>
        <dbReference type="ARBA" id="ARBA00004323"/>
    </source>
</evidence>
<name>C1BU41_LEPSM</name>
<keyword evidence="3 10" id="KW-0328">Glycosyltransferase</keyword>
<dbReference type="OrthoDB" id="5512589at2759"/>
<evidence type="ECO:0000256" key="6">
    <source>
        <dbReference type="ARBA" id="ARBA00022968"/>
    </source>
</evidence>
<dbReference type="GO" id="GO:0000139">
    <property type="term" value="C:Golgi membrane"/>
    <property type="evidence" value="ECO:0007669"/>
    <property type="project" value="UniProtKB-SubCell"/>
</dbReference>
<evidence type="ECO:0000256" key="5">
    <source>
        <dbReference type="ARBA" id="ARBA00022692"/>
    </source>
</evidence>
<evidence type="ECO:0000256" key="4">
    <source>
        <dbReference type="ARBA" id="ARBA00022679"/>
    </source>
</evidence>
<dbReference type="PANTHER" id="PTHR11214">
    <property type="entry name" value="BETA-1,3-N-ACETYLGLUCOSAMINYLTRANSFERASE"/>
    <property type="match status" value="1"/>
</dbReference>
<evidence type="ECO:0000256" key="2">
    <source>
        <dbReference type="ARBA" id="ARBA00008661"/>
    </source>
</evidence>
<keyword evidence="7" id="KW-1133">Transmembrane helix</keyword>
<dbReference type="EMBL" id="BT078120">
    <property type="protein sequence ID" value="ACO12544.1"/>
    <property type="molecule type" value="mRNA"/>
</dbReference>
<reference evidence="11" key="1">
    <citation type="submission" date="2009-06" db="EMBL/GenBank/DDBJ databases">
        <title>Lepeophtheirus salmonis ESTs and full-length cDNAs.</title>
        <authorList>
            <person name="Yasuike M."/>
            <person name="von Schalburg K."/>
            <person name="Cooper G."/>
            <person name="Leong J."/>
            <person name="Jones S.R.M."/>
            <person name="Koop B.F."/>
        </authorList>
    </citation>
    <scope>NUCLEOTIDE SEQUENCE</scope>
    <source>
        <strain evidence="11">Pacific form</strain>
        <tissue evidence="11">Whole</tissue>
    </source>
</reference>
<dbReference type="Pfam" id="PF01762">
    <property type="entry name" value="Galactosyl_T"/>
    <property type="match status" value="1"/>
</dbReference>
<accession>C1BU41</accession>
<comment type="similarity">
    <text evidence="2 10">Belongs to the glycosyltransferase 31 family.</text>
</comment>
<comment type="subcellular location">
    <subcellularLocation>
        <location evidence="1 10">Golgi apparatus membrane</location>
        <topology evidence="1 10">Single-pass type II membrane protein</topology>
    </subcellularLocation>
</comment>
<keyword evidence="4 11" id="KW-0808">Transferase</keyword>
<dbReference type="EC" id="2.4.1.-" evidence="10"/>
<evidence type="ECO:0000256" key="9">
    <source>
        <dbReference type="ARBA" id="ARBA00023136"/>
    </source>
</evidence>
<organism evidence="11">
    <name type="scientific">Lepeophtheirus salmonis</name>
    <name type="common">Salmon louse</name>
    <name type="synonym">Caligus salmonis</name>
    <dbReference type="NCBI Taxonomy" id="72036"/>
    <lineage>
        <taxon>Eukaryota</taxon>
        <taxon>Metazoa</taxon>
        <taxon>Ecdysozoa</taxon>
        <taxon>Arthropoda</taxon>
        <taxon>Crustacea</taxon>
        <taxon>Multicrustacea</taxon>
        <taxon>Hexanauplia</taxon>
        <taxon>Copepoda</taxon>
        <taxon>Siphonostomatoida</taxon>
        <taxon>Caligidae</taxon>
        <taxon>Lepeophtheirus</taxon>
    </lineage>
</organism>
<evidence type="ECO:0000256" key="3">
    <source>
        <dbReference type="ARBA" id="ARBA00022676"/>
    </source>
</evidence>
<dbReference type="CAZy" id="GT31">
    <property type="family name" value="Glycosyltransferase Family 31"/>
</dbReference>
<protein>
    <recommendedName>
        <fullName evidence="10">Hexosyltransferase</fullName>
        <ecNumber evidence="10">2.4.1.-</ecNumber>
    </recommendedName>
</protein>
<sequence>MIVRIMPWNNSRLRRYLIISKRQLLLVPFLLALGLLCFHILIVRDLTDWSPLSNRHAESYIKPHLETVLVFPSTRILARGEEVDVLGVIHSSPNHFENRDVIRKTWLKDLKKMNGSSFKVVFLLGTKKMDSHSKSLLSSEIDSFGDIVVEDFMDTYNNLTLKSIFMLKFIIRYNLKIKTLFKMDDDSYFNVERFPTIIDFDSTAIRGFKYVQTYPIRYATIFTVASKWICPSWMYVDDIYPEYIGGAGYLIPGSEIPKLYKSSFTTLFIHLEDVFLTGIIAKLNSVPRENIPSFLDKTGSTCPKDITILLFHPINPSKMKVIHHLIKEGDNTHCQWH</sequence>
<dbReference type="InterPro" id="IPR002659">
    <property type="entry name" value="Glyco_trans_31"/>
</dbReference>
<dbReference type="AlphaFoldDB" id="C1BU41"/>
<keyword evidence="8 10" id="KW-0333">Golgi apparatus</keyword>
<proteinExistence type="evidence at transcript level"/>
<keyword evidence="5" id="KW-0812">Transmembrane</keyword>
<gene>
    <name evidence="11" type="primary">B3GT1</name>
</gene>
<keyword evidence="6" id="KW-0735">Signal-anchor</keyword>
<evidence type="ECO:0000256" key="7">
    <source>
        <dbReference type="ARBA" id="ARBA00022989"/>
    </source>
</evidence>
<evidence type="ECO:0000313" key="11">
    <source>
        <dbReference type="EMBL" id="ACO12544.1"/>
    </source>
</evidence>
<evidence type="ECO:0000256" key="10">
    <source>
        <dbReference type="RuleBase" id="RU363063"/>
    </source>
</evidence>
<dbReference type="PANTHER" id="PTHR11214:SF314">
    <property type="entry name" value="HEXOSYLTRANSFERASE"/>
    <property type="match status" value="1"/>
</dbReference>
<dbReference type="GO" id="GO:0006493">
    <property type="term" value="P:protein O-linked glycosylation"/>
    <property type="evidence" value="ECO:0007669"/>
    <property type="project" value="TreeGrafter"/>
</dbReference>
<evidence type="ECO:0000256" key="8">
    <source>
        <dbReference type="ARBA" id="ARBA00023034"/>
    </source>
</evidence>